<keyword evidence="1" id="KW-0175">Coiled coil</keyword>
<feature type="region of interest" description="Disordered" evidence="2">
    <location>
        <begin position="212"/>
        <end position="231"/>
    </location>
</feature>
<feature type="region of interest" description="Disordered" evidence="2">
    <location>
        <begin position="414"/>
        <end position="664"/>
    </location>
</feature>
<evidence type="ECO:0000256" key="2">
    <source>
        <dbReference type="SAM" id="MobiDB-lite"/>
    </source>
</evidence>
<evidence type="ECO:0000313" key="4">
    <source>
        <dbReference type="Proteomes" id="UP000433876"/>
    </source>
</evidence>
<name>A0A8S8ZWH4_SORMA</name>
<evidence type="ECO:0000256" key="1">
    <source>
        <dbReference type="SAM" id="Coils"/>
    </source>
</evidence>
<evidence type="ECO:0000313" key="3">
    <source>
        <dbReference type="EMBL" id="KAA8633406.1"/>
    </source>
</evidence>
<feature type="compositionally biased region" description="Low complexity" evidence="2">
    <location>
        <begin position="466"/>
        <end position="481"/>
    </location>
</feature>
<proteinExistence type="predicted"/>
<feature type="compositionally biased region" description="Polar residues" evidence="2">
    <location>
        <begin position="444"/>
        <end position="464"/>
    </location>
</feature>
<protein>
    <submittedName>
        <fullName evidence="3">Uncharacterized protein</fullName>
    </submittedName>
</protein>
<feature type="compositionally biased region" description="Low complexity" evidence="2">
    <location>
        <begin position="608"/>
        <end position="633"/>
    </location>
</feature>
<feature type="compositionally biased region" description="Basic and acidic residues" evidence="2">
    <location>
        <begin position="319"/>
        <end position="334"/>
    </location>
</feature>
<dbReference type="Proteomes" id="UP000433876">
    <property type="component" value="Unassembled WGS sequence"/>
</dbReference>
<feature type="compositionally biased region" description="Basic and acidic residues" evidence="2">
    <location>
        <begin position="242"/>
        <end position="287"/>
    </location>
</feature>
<sequence>MPAKRVSPCVNMDPEQKTERIFELEMRYKQAVHQADLLVREEDGRRMKLRSMVLRDDNATLKDQLAHKDNRIKILIQQADDARHLIESIQQQCARQEKQIQAQIREIAHLKEEIAAFSTVSQDSTKILSEKLALTREVAVLKPEIEHLKSQLSHQKDVLAEKLALERQLNTLEVELANEKRAAEKAAQKQERYVKEEEELRKQIRELEKELNKERKAAQKGGDSQQQVKALREQLATAENKFASEKFKMEQATKAQEEKSTEMEEEVEQLREKLAETEKALTAEKRAAQRKAKNQETKASVSEDELAALQEQMDELKQSLAEEKKDKERLRKENQQAITEAEARQAATDAKLDKFRTKLQETKEELQTCKADLEKAREKATKAALALVTSTTTIPTKKAAAKVAGKKRRADEVLLEDTALGTPGAADRPKRPLKKRGFDPSDMVQKSTFSITPFLNKTLNPDGTTNEDAPAESAAENEAAPKPTPAPAEDSLMELGDDSVLAHLRPTGNTPTEAKVTEQIEKAGGGAPETEGGDENNSKPEEKAKKGRGKVKALRPLAASAASKKGPIKVPKLRISKVPPKPTEEEAEPEPEASKPAPKKPELKPKTKPSSAPTSETEQQQQQQPTISQQAAPLQKKKKRKLLGNTSNTTLFDNDDEGERVDTSILPGKGKAVAAAVTGKATAKRVVAPLGKTMVGKVHIAGGSKNPFGKVDKFSPLKKDRRGVNASFLH</sequence>
<feature type="coiled-coil region" evidence="1">
    <location>
        <begin position="72"/>
        <end position="113"/>
    </location>
</feature>
<comment type="caution">
    <text evidence="3">The sequence shown here is derived from an EMBL/GenBank/DDBJ whole genome shotgun (WGS) entry which is preliminary data.</text>
</comment>
<organism evidence="3 4">
    <name type="scientific">Sordaria macrospora</name>
    <dbReference type="NCBI Taxonomy" id="5147"/>
    <lineage>
        <taxon>Eukaryota</taxon>
        <taxon>Fungi</taxon>
        <taxon>Dikarya</taxon>
        <taxon>Ascomycota</taxon>
        <taxon>Pezizomycotina</taxon>
        <taxon>Sordariomycetes</taxon>
        <taxon>Sordariomycetidae</taxon>
        <taxon>Sordariales</taxon>
        <taxon>Sordariaceae</taxon>
        <taxon>Sordaria</taxon>
    </lineage>
</organism>
<feature type="region of interest" description="Disordered" evidence="2">
    <location>
        <begin position="241"/>
        <end position="305"/>
    </location>
</feature>
<reference evidence="3 4" key="1">
    <citation type="submission" date="2017-07" db="EMBL/GenBank/DDBJ databases">
        <title>Genome sequence of the Sordaria macrospora wild type strain R19027.</title>
        <authorList>
            <person name="Nowrousian M."/>
            <person name="Teichert I."/>
            <person name="Kueck U."/>
        </authorList>
    </citation>
    <scope>NUCLEOTIDE SEQUENCE [LARGE SCALE GENOMIC DNA]</scope>
    <source>
        <strain evidence="3 4">R19027</strain>
        <tissue evidence="3">Mycelium</tissue>
    </source>
</reference>
<feature type="region of interest" description="Disordered" evidence="2">
    <location>
        <begin position="319"/>
        <end position="349"/>
    </location>
</feature>
<accession>A0A8S8ZWH4</accession>
<dbReference type="AlphaFoldDB" id="A0A8S8ZWH4"/>
<gene>
    <name evidence="3" type="ORF">SMACR_06172</name>
</gene>
<dbReference type="EMBL" id="NMPR01000037">
    <property type="protein sequence ID" value="KAA8633406.1"/>
    <property type="molecule type" value="Genomic_DNA"/>
</dbReference>
<dbReference type="VEuPathDB" id="FungiDB:SMAC_06172"/>